<keyword evidence="5 7" id="KW-0694">RNA-binding</keyword>
<dbReference type="InterPro" id="IPR000432">
    <property type="entry name" value="DNA_mismatch_repair_MutS_C"/>
</dbReference>
<keyword evidence="1 7" id="KW-0699">rRNA-binding</keyword>
<dbReference type="SMART" id="SM00533">
    <property type="entry name" value="MUTSd"/>
    <property type="match status" value="1"/>
</dbReference>
<dbReference type="PROSITE" id="PS00486">
    <property type="entry name" value="DNA_MISMATCH_REPAIR_2"/>
    <property type="match status" value="1"/>
</dbReference>
<dbReference type="AlphaFoldDB" id="A0A1D7QTG6"/>
<dbReference type="FunFam" id="3.40.50.300:FF:000830">
    <property type="entry name" value="Endonuclease MutS2"/>
    <property type="match status" value="1"/>
</dbReference>
<dbReference type="SUPFAM" id="SSF160443">
    <property type="entry name" value="SMR domain-like"/>
    <property type="match status" value="1"/>
</dbReference>
<dbReference type="InterPro" id="IPR007696">
    <property type="entry name" value="DNA_mismatch_repair_MutS_core"/>
</dbReference>
<dbReference type="InterPro" id="IPR027417">
    <property type="entry name" value="P-loop_NTPase"/>
</dbReference>
<dbReference type="InterPro" id="IPR036063">
    <property type="entry name" value="Smr_dom_sf"/>
</dbReference>
<dbReference type="GO" id="GO:0016887">
    <property type="term" value="F:ATP hydrolysis activity"/>
    <property type="evidence" value="ECO:0007669"/>
    <property type="project" value="InterPro"/>
</dbReference>
<dbReference type="GO" id="GO:0006298">
    <property type="term" value="P:mismatch repair"/>
    <property type="evidence" value="ECO:0007669"/>
    <property type="project" value="InterPro"/>
</dbReference>
<keyword evidence="6 7" id="KW-0238">DNA-binding</keyword>
<feature type="binding site" evidence="7">
    <location>
        <begin position="335"/>
        <end position="342"/>
    </location>
    <ligand>
        <name>ATP</name>
        <dbReference type="ChEBI" id="CHEBI:30616"/>
    </ligand>
</feature>
<dbReference type="PATRIC" id="fig|632773.3.peg.987"/>
<keyword evidence="11" id="KW-1185">Reference proteome</keyword>
<dbReference type="SMART" id="SM00534">
    <property type="entry name" value="MUTSac"/>
    <property type="match status" value="1"/>
</dbReference>
<comment type="function">
    <text evidence="7">Endonuclease that is involved in the suppression of homologous recombination and thus may have a key role in the control of bacterial genetic diversity.</text>
</comment>
<dbReference type="SUPFAM" id="SSF48334">
    <property type="entry name" value="DNA repair protein MutS, domain III"/>
    <property type="match status" value="1"/>
</dbReference>
<dbReference type="OrthoDB" id="9808166at2"/>
<evidence type="ECO:0000313" key="11">
    <source>
        <dbReference type="Proteomes" id="UP000094463"/>
    </source>
</evidence>
<dbReference type="SMART" id="SM00463">
    <property type="entry name" value="SMR"/>
    <property type="match status" value="1"/>
</dbReference>
<dbReference type="GO" id="GO:0043023">
    <property type="term" value="F:ribosomal large subunit binding"/>
    <property type="evidence" value="ECO:0007669"/>
    <property type="project" value="UniProtKB-UniRule"/>
</dbReference>
<evidence type="ECO:0000259" key="9">
    <source>
        <dbReference type="PROSITE" id="PS50828"/>
    </source>
</evidence>
<evidence type="ECO:0000256" key="1">
    <source>
        <dbReference type="ARBA" id="ARBA00022730"/>
    </source>
</evidence>
<dbReference type="EC" id="3.6.4.-" evidence="7"/>
<accession>A0A1D7QTG6</accession>
<keyword evidence="8" id="KW-0175">Coiled coil</keyword>
<evidence type="ECO:0000313" key="10">
    <source>
        <dbReference type="EMBL" id="AOM82300.1"/>
    </source>
</evidence>
<gene>
    <name evidence="7 10" type="primary">mutS2</name>
    <name evidence="7" type="synonym">rqcU</name>
    <name evidence="10" type="ORF">BBEV_0930</name>
</gene>
<dbReference type="PANTHER" id="PTHR48466">
    <property type="entry name" value="OS10G0509000 PROTEIN-RELATED"/>
    <property type="match status" value="1"/>
</dbReference>
<organism evidence="10 11">
    <name type="scientific">Salisediminibacterium beveridgei</name>
    <dbReference type="NCBI Taxonomy" id="632773"/>
    <lineage>
        <taxon>Bacteria</taxon>
        <taxon>Bacillati</taxon>
        <taxon>Bacillota</taxon>
        <taxon>Bacilli</taxon>
        <taxon>Bacillales</taxon>
        <taxon>Bacillaceae</taxon>
        <taxon>Salisediminibacterium</taxon>
    </lineage>
</organism>
<dbReference type="RefSeq" id="WP_069364407.1">
    <property type="nucleotide sequence ID" value="NZ_CP012502.1"/>
</dbReference>
<evidence type="ECO:0000256" key="2">
    <source>
        <dbReference type="ARBA" id="ARBA00022741"/>
    </source>
</evidence>
<comment type="function">
    <text evidence="7">Acts as a ribosome collision sensor, splitting the ribosome into its 2 subunits. Detects stalled/collided 70S ribosomes which it binds and splits by an ATP-hydrolysis driven conformational change. Acts upstream of the ribosome quality control system (RQC), a ribosome-associated complex that mediates the extraction of incompletely synthesized nascent chains from stalled ribosomes and their subsequent degradation. Probably generates substrates for RQC.</text>
</comment>
<dbReference type="InterPro" id="IPR005747">
    <property type="entry name" value="MutS2"/>
</dbReference>
<evidence type="ECO:0000256" key="5">
    <source>
        <dbReference type="ARBA" id="ARBA00022884"/>
    </source>
</evidence>
<dbReference type="SUPFAM" id="SSF52540">
    <property type="entry name" value="P-loop containing nucleoside triphosphate hydrolases"/>
    <property type="match status" value="1"/>
</dbReference>
<dbReference type="InterPro" id="IPR002625">
    <property type="entry name" value="Smr_dom"/>
</dbReference>
<dbReference type="Pfam" id="PF00488">
    <property type="entry name" value="MutS_V"/>
    <property type="match status" value="1"/>
</dbReference>
<dbReference type="HAMAP" id="MF_00092">
    <property type="entry name" value="MutS2"/>
    <property type="match status" value="1"/>
</dbReference>
<evidence type="ECO:0000256" key="8">
    <source>
        <dbReference type="SAM" id="Coils"/>
    </source>
</evidence>
<dbReference type="NCBIfam" id="TIGR01069">
    <property type="entry name" value="mutS2"/>
    <property type="match status" value="1"/>
</dbReference>
<dbReference type="Pfam" id="PF01713">
    <property type="entry name" value="Smr"/>
    <property type="match status" value="1"/>
</dbReference>
<dbReference type="GO" id="GO:0030983">
    <property type="term" value="F:mismatched DNA binding"/>
    <property type="evidence" value="ECO:0007669"/>
    <property type="project" value="InterPro"/>
</dbReference>
<proteinExistence type="inferred from homology"/>
<evidence type="ECO:0000256" key="4">
    <source>
        <dbReference type="ARBA" id="ARBA00022840"/>
    </source>
</evidence>
<keyword evidence="4 7" id="KW-0067">ATP-binding</keyword>
<feature type="coiled-coil region" evidence="8">
    <location>
        <begin position="516"/>
        <end position="600"/>
    </location>
</feature>
<dbReference type="Gene3D" id="3.40.50.300">
    <property type="entry name" value="P-loop containing nucleotide triphosphate hydrolases"/>
    <property type="match status" value="1"/>
</dbReference>
<evidence type="ECO:0000256" key="7">
    <source>
        <dbReference type="HAMAP-Rule" id="MF_00092"/>
    </source>
</evidence>
<dbReference type="GO" id="GO:0045910">
    <property type="term" value="P:negative regulation of DNA recombination"/>
    <property type="evidence" value="ECO:0007669"/>
    <property type="project" value="InterPro"/>
</dbReference>
<comment type="similarity">
    <text evidence="7">Belongs to the DNA mismatch repair MutS family. MutS2 subfamily.</text>
</comment>
<sequence>MLERVCRVLEYDKMKEQLLQHAGSSLGKKKVKAMTPLFDIERIRVEQARTAEAAKIVRLKGNVPLGGLKDIRASIKRAEIGAQLNERELLDVASTIYVSRRFRSFVEGMVEDEIELSILPELIATMTPLTDLEQEIKQAIDENGHVMDSASQELRQIRQQIRSLESSVRSKLENTTRSANGRKMLSDAIITIRNDRYVLPVKAEYRGHFGGIVHDQSASGQTLFIEPEFAVTTNNQLREEKAREETEIQRILFALSNQVGEYTADLEIIVEVMTEVDFMFAKAFYGASIKASEPKLDGDGQIDFRKARHPLIPDDEIVPIDVSLGNDFTSLVITGPNTGGKTVTLKTVGMLTLMAQSGLHIPAQEGSVAGVYQQIFADIGDEQSIEQSLSTFSSHMTNIVSIMDQVNHESLVLFDELGAGTDPTEGAALGIAILDRVKAIGAKVIATTHYSELKGYAYNRDGVVNASVEFDVETLRPTYRLLIGVPGRSNAFAISRRLGLSDDIIDEAGLHVTADSNKMEKMISSLEDSRKAAEIDYDQADALLKEAEAMHEELRLELEKIEREKERIYEKAEEKANKAVEKAKEEAEFIIAELREMQANAPSIKDHKLIDAKKRLEETEPAIAKKKTKQTAVKKKKTVDKLLPGDEVKVLSLNQKGYIAEPAGNSDFMVQLGMMKMKVKKDDLLYIDRPKPVETKPLAAVRGRDAHVKTELDLRGERYESAMMDVEKYLDDAVLAGYHQVSIIHGKGTGALRKGVQELLERHPNVKSTRMGTQGEGGNGVTIALLQ</sequence>
<dbReference type="GO" id="GO:0005524">
    <property type="term" value="F:ATP binding"/>
    <property type="evidence" value="ECO:0007669"/>
    <property type="project" value="UniProtKB-UniRule"/>
</dbReference>
<dbReference type="GO" id="GO:0004519">
    <property type="term" value="F:endonuclease activity"/>
    <property type="evidence" value="ECO:0007669"/>
    <property type="project" value="UniProtKB-UniRule"/>
</dbReference>
<protein>
    <recommendedName>
        <fullName evidence="7">Endonuclease MutS2</fullName>
        <ecNumber evidence="7">3.1.-.-</ecNumber>
    </recommendedName>
    <alternativeName>
        <fullName evidence="7">Ribosome-associated protein quality control-upstream factor</fullName>
        <shortName evidence="7">RQC-upstream factor</shortName>
        <shortName evidence="7">RqcU</shortName>
        <ecNumber evidence="7">3.6.4.-</ecNumber>
    </alternativeName>
</protein>
<keyword evidence="2 7" id="KW-0547">Nucleotide-binding</keyword>
<dbReference type="EMBL" id="CP012502">
    <property type="protein sequence ID" value="AOM82300.1"/>
    <property type="molecule type" value="Genomic_DNA"/>
</dbReference>
<dbReference type="CDD" id="cd03280">
    <property type="entry name" value="ABC_MutS2"/>
    <property type="match status" value="1"/>
</dbReference>
<evidence type="ECO:0000256" key="6">
    <source>
        <dbReference type="ARBA" id="ARBA00023125"/>
    </source>
</evidence>
<dbReference type="PROSITE" id="PS50828">
    <property type="entry name" value="SMR"/>
    <property type="match status" value="1"/>
</dbReference>
<dbReference type="CDD" id="cd06503">
    <property type="entry name" value="ATP-synt_Fo_b"/>
    <property type="match status" value="1"/>
</dbReference>
<keyword evidence="7" id="KW-0255">Endonuclease</keyword>
<dbReference type="PANTHER" id="PTHR48466:SF2">
    <property type="entry name" value="OS10G0509000 PROTEIN"/>
    <property type="match status" value="1"/>
</dbReference>
<name>A0A1D7QTG6_9BACI</name>
<dbReference type="Gene3D" id="3.30.1370.110">
    <property type="match status" value="1"/>
</dbReference>
<keyword evidence="3 7" id="KW-0378">Hydrolase</keyword>
<keyword evidence="7" id="KW-0540">Nuclease</keyword>
<dbReference type="KEGG" id="bbev:BBEV_0930"/>
<reference evidence="10 11" key="1">
    <citation type="submission" date="2015-08" db="EMBL/GenBank/DDBJ databases">
        <title>The complete genome sequence of Bacillus beveridgei MLTeJB.</title>
        <authorList>
            <person name="Hanson T.E."/>
            <person name="Mesa C."/>
            <person name="Basesman S.M."/>
            <person name="Oremland R.S."/>
        </authorList>
    </citation>
    <scope>NUCLEOTIDE SEQUENCE [LARGE SCALE GENOMIC DNA]</scope>
    <source>
        <strain evidence="10 11">MLTeJB</strain>
    </source>
</reference>
<dbReference type="GO" id="GO:0140664">
    <property type="term" value="F:ATP-dependent DNA damage sensor activity"/>
    <property type="evidence" value="ECO:0007669"/>
    <property type="project" value="InterPro"/>
</dbReference>
<evidence type="ECO:0000256" key="3">
    <source>
        <dbReference type="ARBA" id="ARBA00022801"/>
    </source>
</evidence>
<comment type="subunit">
    <text evidence="7">Homodimer. Binds to stalled ribosomes, contacting rRNA.</text>
</comment>
<dbReference type="Proteomes" id="UP000094463">
    <property type="component" value="Chromosome"/>
</dbReference>
<feature type="domain" description="Smr" evidence="9">
    <location>
        <begin position="712"/>
        <end position="787"/>
    </location>
</feature>
<dbReference type="STRING" id="632773.BBEV_0930"/>
<dbReference type="Pfam" id="PF20297">
    <property type="entry name" value="MSSS"/>
    <property type="match status" value="1"/>
</dbReference>
<dbReference type="GO" id="GO:0072344">
    <property type="term" value="P:rescue of stalled ribosome"/>
    <property type="evidence" value="ECO:0007669"/>
    <property type="project" value="UniProtKB-UniRule"/>
</dbReference>
<dbReference type="PIRSF" id="PIRSF005814">
    <property type="entry name" value="MutS_YshD"/>
    <property type="match status" value="1"/>
</dbReference>
<dbReference type="InterPro" id="IPR036187">
    <property type="entry name" value="DNA_mismatch_repair_MutS_sf"/>
</dbReference>
<dbReference type="EC" id="3.1.-.-" evidence="7"/>
<dbReference type="InterPro" id="IPR046893">
    <property type="entry name" value="MSSS"/>
</dbReference>
<dbReference type="GO" id="GO:0019843">
    <property type="term" value="F:rRNA binding"/>
    <property type="evidence" value="ECO:0007669"/>
    <property type="project" value="UniProtKB-UniRule"/>
</dbReference>
<dbReference type="InterPro" id="IPR045076">
    <property type="entry name" value="MutS"/>
</dbReference>
<feature type="coiled-coil region" evidence="8">
    <location>
        <begin position="147"/>
        <end position="174"/>
    </location>
</feature>